<gene>
    <name evidence="1" type="ORF">HMPREF1218_2026</name>
</gene>
<accession>U2LIM8</accession>
<comment type="caution">
    <text evidence="1">The sequence shown here is derived from an EMBL/GenBank/DDBJ whole genome shotgun (WGS) entry which is preliminary data.</text>
</comment>
<name>U2LIM8_9BACT</name>
<organism evidence="1 2">
    <name type="scientific">Hoylesella pleuritidis F0068</name>
    <dbReference type="NCBI Taxonomy" id="1081904"/>
    <lineage>
        <taxon>Bacteria</taxon>
        <taxon>Pseudomonadati</taxon>
        <taxon>Bacteroidota</taxon>
        <taxon>Bacteroidia</taxon>
        <taxon>Bacteroidales</taxon>
        <taxon>Prevotellaceae</taxon>
        <taxon>Hoylesella</taxon>
    </lineage>
</organism>
<keyword evidence="2" id="KW-1185">Reference proteome</keyword>
<protein>
    <submittedName>
        <fullName evidence="1">Uncharacterized protein</fullName>
    </submittedName>
</protein>
<dbReference type="EMBL" id="AWET01000003">
    <property type="protein sequence ID" value="ERK04308.1"/>
    <property type="molecule type" value="Genomic_DNA"/>
</dbReference>
<dbReference type="Proteomes" id="UP000016600">
    <property type="component" value="Unassembled WGS sequence"/>
</dbReference>
<dbReference type="PATRIC" id="fig|1081904.3.peg.24"/>
<evidence type="ECO:0000313" key="2">
    <source>
        <dbReference type="Proteomes" id="UP000016600"/>
    </source>
</evidence>
<sequence length="310" mass="35812">MGSSLSTRHEYTENFCNSEAGKLIAEVFFRELQFISGESLANKVVVRNHGMNSRVKSQDVLGVQTENLSESFNDRIVLHLARNGLYHQLPEFLFHPISLSSPDMSNNEIVAAIRANRKKEEKTIRFFSPFDTEIFKDGVRIFGRSLNLFNNPYTDNILQKVSSLFYTGSVPLTQEEKYRLFLFLYRSDRFKEDLPTLEKVIYVILHIHIALKYKYHRTKDLPYGALGECWLGRDAGLSGTIISELDDVEAKLCFEKNIENETFLKEKIAAVRFILSFFILSSRHIDVIYTVSSNTEFILNRNYLGYDTNL</sequence>
<dbReference type="RefSeq" id="WP_021582769.1">
    <property type="nucleotide sequence ID" value="NZ_AWET01000003.1"/>
</dbReference>
<dbReference type="AlphaFoldDB" id="U2LIM8"/>
<proteinExistence type="predicted"/>
<evidence type="ECO:0000313" key="1">
    <source>
        <dbReference type="EMBL" id="ERK04308.1"/>
    </source>
</evidence>
<reference evidence="1 2" key="1">
    <citation type="submission" date="2013-08" db="EMBL/GenBank/DDBJ databases">
        <authorList>
            <person name="Durkin A.S."/>
            <person name="Haft D.R."/>
            <person name="McCorrison J."/>
            <person name="Torralba M."/>
            <person name="Gillis M."/>
            <person name="Haft D.H."/>
            <person name="Methe B."/>
            <person name="Sutton G."/>
            <person name="Nelson K.E."/>
        </authorList>
    </citation>
    <scope>NUCLEOTIDE SEQUENCE [LARGE SCALE GENOMIC DNA]</scope>
    <source>
        <strain evidence="1 2">F0068</strain>
    </source>
</reference>